<dbReference type="GO" id="GO:0005524">
    <property type="term" value="F:ATP binding"/>
    <property type="evidence" value="ECO:0007669"/>
    <property type="project" value="UniProtKB-KW"/>
</dbReference>
<keyword evidence="3" id="KW-0808">Transferase</keyword>
<dbReference type="GO" id="GO:0005886">
    <property type="term" value="C:plasma membrane"/>
    <property type="evidence" value="ECO:0007669"/>
    <property type="project" value="TreeGrafter"/>
</dbReference>
<evidence type="ECO:0000256" key="5">
    <source>
        <dbReference type="ARBA" id="ARBA00022741"/>
    </source>
</evidence>
<feature type="domain" description="DAGKc" evidence="12">
    <location>
        <begin position="16"/>
        <end position="142"/>
    </location>
</feature>
<keyword evidence="7" id="KW-0067">ATP-binding</keyword>
<accession>A0A7Y0HCR2</accession>
<dbReference type="AlphaFoldDB" id="A0A7Y0HCR2"/>
<evidence type="ECO:0000256" key="10">
    <source>
        <dbReference type="ARBA" id="ARBA00023209"/>
    </source>
</evidence>
<keyword evidence="6 13" id="KW-0418">Kinase</keyword>
<dbReference type="InterPro" id="IPR001206">
    <property type="entry name" value="Diacylglycerol_kinase_cat_dom"/>
</dbReference>
<dbReference type="PROSITE" id="PS50146">
    <property type="entry name" value="DAGK"/>
    <property type="match status" value="1"/>
</dbReference>
<dbReference type="EMBL" id="JABBNT010000001">
    <property type="protein sequence ID" value="NMM42996.1"/>
    <property type="molecule type" value="Genomic_DNA"/>
</dbReference>
<keyword evidence="11" id="KW-1208">Phospholipid metabolism</keyword>
<keyword evidence="5" id="KW-0547">Nucleotide-binding</keyword>
<evidence type="ECO:0000256" key="3">
    <source>
        <dbReference type="ARBA" id="ARBA00022679"/>
    </source>
</evidence>
<evidence type="ECO:0000256" key="7">
    <source>
        <dbReference type="ARBA" id="ARBA00022840"/>
    </source>
</evidence>
<gene>
    <name evidence="13" type="ORF">HH303_00805</name>
</gene>
<evidence type="ECO:0000256" key="8">
    <source>
        <dbReference type="ARBA" id="ARBA00022842"/>
    </source>
</evidence>
<evidence type="ECO:0000313" key="13">
    <source>
        <dbReference type="EMBL" id="NMM42996.1"/>
    </source>
</evidence>
<reference evidence="13 14" key="1">
    <citation type="submission" date="2020-04" db="EMBL/GenBank/DDBJ databases">
        <title>Rhodospirillaceae bacterium KN72 isolated from deep sea.</title>
        <authorList>
            <person name="Zhang D.-C."/>
        </authorList>
    </citation>
    <scope>NUCLEOTIDE SEQUENCE [LARGE SCALE GENOMIC DNA]</scope>
    <source>
        <strain evidence="13 14">KN72</strain>
    </source>
</reference>
<dbReference type="SUPFAM" id="SSF111331">
    <property type="entry name" value="NAD kinase/diacylglycerol kinase-like"/>
    <property type="match status" value="1"/>
</dbReference>
<dbReference type="SMART" id="SM00046">
    <property type="entry name" value="DAGKc"/>
    <property type="match status" value="1"/>
</dbReference>
<dbReference type="InterPro" id="IPR005218">
    <property type="entry name" value="Diacylglycerol/lipid_kinase"/>
</dbReference>
<sequence>MTTVGSNPSHSADTQTAPQRAVCFVNPNARAARDQTDAFVAALEGHGVSVTLKRTKSREEALDLIDALPETDAILVGGGDGTISGLLPSLLKRPEPIGILPLGTANDFARNLSIPADPQAAAAVIAGGHRVAVDTGVVGDRPFLNVVSLGISVEIASMHEDGAKKLLGRFAYPIRWSEAWRRHRPLKLEIDVDGEKRRTRCSLLGVGCGRHYGGGLTLDEQAKLNDGFLHLYYVTPKHALHWVRFLPGLWRGTLRRTEGAFTAQGREVSITVLSGKRKKVNVDGEIVAKTPIKVSVRPRSLTVFAPVDAPEDVLE</sequence>
<evidence type="ECO:0000256" key="1">
    <source>
        <dbReference type="ARBA" id="ARBA00001946"/>
    </source>
</evidence>
<proteinExistence type="predicted"/>
<keyword evidence="4" id="KW-0479">Metal-binding</keyword>
<dbReference type="GO" id="GO:0008654">
    <property type="term" value="P:phospholipid biosynthetic process"/>
    <property type="evidence" value="ECO:0007669"/>
    <property type="project" value="UniProtKB-KW"/>
</dbReference>
<dbReference type="PANTHER" id="PTHR12358:SF106">
    <property type="entry name" value="LIPID KINASE YEGS"/>
    <property type="match status" value="1"/>
</dbReference>
<dbReference type="InterPro" id="IPR050187">
    <property type="entry name" value="Lipid_Phosphate_FormReg"/>
</dbReference>
<dbReference type="Pfam" id="PF00781">
    <property type="entry name" value="DAGK_cat"/>
    <property type="match status" value="1"/>
</dbReference>
<dbReference type="InterPro" id="IPR017438">
    <property type="entry name" value="ATP-NAD_kinase_N"/>
</dbReference>
<name>A0A7Y0HCR2_9PROT</name>
<dbReference type="Gene3D" id="2.60.200.40">
    <property type="match status" value="1"/>
</dbReference>
<dbReference type="Pfam" id="PF19279">
    <property type="entry name" value="YegS_C"/>
    <property type="match status" value="1"/>
</dbReference>
<dbReference type="Gene3D" id="3.40.50.10330">
    <property type="entry name" value="Probable inorganic polyphosphate/atp-NAD kinase, domain 1"/>
    <property type="match status" value="1"/>
</dbReference>
<dbReference type="GO" id="GO:0016301">
    <property type="term" value="F:kinase activity"/>
    <property type="evidence" value="ECO:0007669"/>
    <property type="project" value="UniProtKB-KW"/>
</dbReference>
<keyword evidence="9" id="KW-0443">Lipid metabolism</keyword>
<keyword evidence="10" id="KW-0594">Phospholipid biosynthesis</keyword>
<dbReference type="GO" id="GO:0046872">
    <property type="term" value="F:metal ion binding"/>
    <property type="evidence" value="ECO:0007669"/>
    <property type="project" value="UniProtKB-KW"/>
</dbReference>
<keyword evidence="2" id="KW-0444">Lipid biosynthesis</keyword>
<keyword evidence="8" id="KW-0460">Magnesium</keyword>
<evidence type="ECO:0000256" key="2">
    <source>
        <dbReference type="ARBA" id="ARBA00022516"/>
    </source>
</evidence>
<keyword evidence="14" id="KW-1185">Reference proteome</keyword>
<dbReference type="InterPro" id="IPR045540">
    <property type="entry name" value="YegS/DAGK_C"/>
</dbReference>
<dbReference type="InterPro" id="IPR016064">
    <property type="entry name" value="NAD/diacylglycerol_kinase_sf"/>
</dbReference>
<evidence type="ECO:0000256" key="4">
    <source>
        <dbReference type="ARBA" id="ARBA00022723"/>
    </source>
</evidence>
<evidence type="ECO:0000256" key="11">
    <source>
        <dbReference type="ARBA" id="ARBA00023264"/>
    </source>
</evidence>
<evidence type="ECO:0000256" key="9">
    <source>
        <dbReference type="ARBA" id="ARBA00023098"/>
    </source>
</evidence>
<dbReference type="RefSeq" id="WP_169623308.1">
    <property type="nucleotide sequence ID" value="NZ_JABBNT010000001.1"/>
</dbReference>
<dbReference type="NCBIfam" id="TIGR00147">
    <property type="entry name" value="YegS/Rv2252/BmrU family lipid kinase"/>
    <property type="match status" value="1"/>
</dbReference>
<evidence type="ECO:0000256" key="6">
    <source>
        <dbReference type="ARBA" id="ARBA00022777"/>
    </source>
</evidence>
<evidence type="ECO:0000313" key="14">
    <source>
        <dbReference type="Proteomes" id="UP000539372"/>
    </source>
</evidence>
<comment type="caution">
    <text evidence="13">The sequence shown here is derived from an EMBL/GenBank/DDBJ whole genome shotgun (WGS) entry which is preliminary data.</text>
</comment>
<protein>
    <submittedName>
        <fullName evidence="13">YegS/Rv2252/BmrU family lipid kinase</fullName>
    </submittedName>
</protein>
<organism evidence="13 14">
    <name type="scientific">Pacificispira spongiicola</name>
    <dbReference type="NCBI Taxonomy" id="2729598"/>
    <lineage>
        <taxon>Bacteria</taxon>
        <taxon>Pseudomonadati</taxon>
        <taxon>Pseudomonadota</taxon>
        <taxon>Alphaproteobacteria</taxon>
        <taxon>Rhodospirillales</taxon>
        <taxon>Rhodospirillaceae</taxon>
        <taxon>Pacificispira</taxon>
    </lineage>
</organism>
<dbReference type="PANTHER" id="PTHR12358">
    <property type="entry name" value="SPHINGOSINE KINASE"/>
    <property type="match status" value="1"/>
</dbReference>
<dbReference type="Proteomes" id="UP000539372">
    <property type="component" value="Unassembled WGS sequence"/>
</dbReference>
<evidence type="ECO:0000259" key="12">
    <source>
        <dbReference type="PROSITE" id="PS50146"/>
    </source>
</evidence>
<comment type="cofactor">
    <cofactor evidence="1">
        <name>Mg(2+)</name>
        <dbReference type="ChEBI" id="CHEBI:18420"/>
    </cofactor>
</comment>